<protein>
    <submittedName>
        <fullName evidence="11">Uncharacterized protein</fullName>
    </submittedName>
</protein>
<dbReference type="PANTHER" id="PTHR47019">
    <property type="entry name" value="LIPID II FLIPPASE MURJ"/>
    <property type="match status" value="1"/>
</dbReference>
<evidence type="ECO:0000256" key="5">
    <source>
        <dbReference type="ARBA" id="ARBA00022984"/>
    </source>
</evidence>
<dbReference type="InterPro" id="IPR051050">
    <property type="entry name" value="Lipid_II_flippase_MurJ/MviN"/>
</dbReference>
<feature type="transmembrane region" description="Helical" evidence="10">
    <location>
        <begin position="86"/>
        <end position="113"/>
    </location>
</feature>
<keyword evidence="3 10" id="KW-0812">Transmembrane</keyword>
<keyword evidence="7 10" id="KW-0472">Membrane</keyword>
<dbReference type="EMBL" id="BKCL01000014">
    <property type="protein sequence ID" value="GEQ99230.1"/>
    <property type="molecule type" value="Genomic_DNA"/>
</dbReference>
<accession>A0A5A7MTJ1</accession>
<comment type="subcellular location">
    <subcellularLocation>
        <location evidence="1">Cell membrane</location>
        <topology evidence="1">Multi-pass membrane protein</topology>
    </subcellularLocation>
</comment>
<dbReference type="Pfam" id="PF03023">
    <property type="entry name" value="MurJ"/>
    <property type="match status" value="1"/>
</dbReference>
<dbReference type="GO" id="GO:0005886">
    <property type="term" value="C:plasma membrane"/>
    <property type="evidence" value="ECO:0007669"/>
    <property type="project" value="UniProtKB-SubCell"/>
</dbReference>
<sequence length="219" mass="23169">MLIRRAGTVGGLTAISRLFGFVRDMILANILGAGPLADAFVIAFRLPNHFRALLAEGAFNSAFVPTYADVLERDGDDQALAFRSSVLGWISIINLLMLGVAVGATGWFVAVFVPGLSEGSAQFELVVILTKITFPYLICVSVVSVLSGVLNAHDRFASPSAAPILLNISMILAMTVWWLFPSASHAAAVGVLVGGVLKCPCCLFLATKPASAFARSRRS</sequence>
<feature type="transmembrane region" description="Helical" evidence="10">
    <location>
        <begin position="133"/>
        <end position="152"/>
    </location>
</feature>
<dbReference type="Proteomes" id="UP000322084">
    <property type="component" value="Unassembled WGS sequence"/>
</dbReference>
<dbReference type="GO" id="GO:0034204">
    <property type="term" value="P:lipid translocation"/>
    <property type="evidence" value="ECO:0007669"/>
    <property type="project" value="TreeGrafter"/>
</dbReference>
<evidence type="ECO:0000256" key="10">
    <source>
        <dbReference type="SAM" id="Phobius"/>
    </source>
</evidence>
<comment type="similarity">
    <text evidence="9">Belongs to the MurJ/MviN family.</text>
</comment>
<feature type="transmembrane region" description="Helical" evidence="10">
    <location>
        <begin position="164"/>
        <end position="180"/>
    </location>
</feature>
<dbReference type="AlphaFoldDB" id="A0A5A7MTJ1"/>
<evidence type="ECO:0000256" key="1">
    <source>
        <dbReference type="ARBA" id="ARBA00004651"/>
    </source>
</evidence>
<proteinExistence type="inferred from homology"/>
<evidence type="ECO:0000256" key="9">
    <source>
        <dbReference type="ARBA" id="ARBA00061532"/>
    </source>
</evidence>
<dbReference type="GO" id="GO:0009252">
    <property type="term" value="P:peptidoglycan biosynthetic process"/>
    <property type="evidence" value="ECO:0007669"/>
    <property type="project" value="UniProtKB-KW"/>
</dbReference>
<dbReference type="GO" id="GO:0008360">
    <property type="term" value="P:regulation of cell shape"/>
    <property type="evidence" value="ECO:0007669"/>
    <property type="project" value="UniProtKB-KW"/>
</dbReference>
<organism evidence="11 12">
    <name type="scientific">Iodidimonas gelatinilytica</name>
    <dbReference type="NCBI Taxonomy" id="1236966"/>
    <lineage>
        <taxon>Bacteria</taxon>
        <taxon>Pseudomonadati</taxon>
        <taxon>Pseudomonadota</taxon>
        <taxon>Alphaproteobacteria</taxon>
        <taxon>Iodidimonadales</taxon>
        <taxon>Iodidimonadaceae</taxon>
        <taxon>Iodidimonas</taxon>
    </lineage>
</organism>
<evidence type="ECO:0000256" key="8">
    <source>
        <dbReference type="ARBA" id="ARBA00060041"/>
    </source>
</evidence>
<evidence type="ECO:0000256" key="4">
    <source>
        <dbReference type="ARBA" id="ARBA00022960"/>
    </source>
</evidence>
<dbReference type="InterPro" id="IPR004268">
    <property type="entry name" value="MurJ"/>
</dbReference>
<dbReference type="GO" id="GO:0015648">
    <property type="term" value="F:lipid-linked peptidoglycan transporter activity"/>
    <property type="evidence" value="ECO:0007669"/>
    <property type="project" value="TreeGrafter"/>
</dbReference>
<keyword evidence="2" id="KW-1003">Cell membrane</keyword>
<evidence type="ECO:0000256" key="3">
    <source>
        <dbReference type="ARBA" id="ARBA00022692"/>
    </source>
</evidence>
<dbReference type="PRINTS" id="PR01806">
    <property type="entry name" value="VIRFACTRMVIN"/>
</dbReference>
<evidence type="ECO:0000313" key="12">
    <source>
        <dbReference type="Proteomes" id="UP000322084"/>
    </source>
</evidence>
<evidence type="ECO:0000256" key="7">
    <source>
        <dbReference type="ARBA" id="ARBA00023136"/>
    </source>
</evidence>
<keyword evidence="4" id="KW-0133">Cell shape</keyword>
<dbReference type="PANTHER" id="PTHR47019:SF1">
    <property type="entry name" value="LIPID II FLIPPASE MURJ"/>
    <property type="match status" value="1"/>
</dbReference>
<feature type="transmembrane region" description="Helical" evidence="10">
    <location>
        <begin position="186"/>
        <end position="207"/>
    </location>
</feature>
<gene>
    <name evidence="11" type="ORF">JCM17844_28670</name>
</gene>
<comment type="function">
    <text evidence="8">Involved in peptidoglycan biosynthesis. Transports lipid-linked peptidoglycan precursors from the inner to the outer leaflet of the cytoplasmic membrane.</text>
</comment>
<evidence type="ECO:0000313" key="11">
    <source>
        <dbReference type="EMBL" id="GEQ99230.1"/>
    </source>
</evidence>
<keyword evidence="5" id="KW-0573">Peptidoglycan synthesis</keyword>
<reference evidence="11 12" key="1">
    <citation type="submission" date="2019-09" db="EMBL/GenBank/DDBJ databases">
        <title>NBRP : Genome information of microbial organism related human and environment.</title>
        <authorList>
            <person name="Hattori M."/>
            <person name="Oshima K."/>
            <person name="Inaba H."/>
            <person name="Suda W."/>
            <person name="Sakamoto M."/>
            <person name="Iino T."/>
            <person name="Kitahara M."/>
            <person name="Oshida Y."/>
            <person name="Iida T."/>
            <person name="Kudo T."/>
            <person name="Itoh T."/>
            <person name="Ohkuma M."/>
        </authorList>
    </citation>
    <scope>NUCLEOTIDE SEQUENCE [LARGE SCALE GENOMIC DNA]</scope>
    <source>
        <strain evidence="11 12">Hi-2</strain>
    </source>
</reference>
<evidence type="ECO:0000256" key="2">
    <source>
        <dbReference type="ARBA" id="ARBA00022475"/>
    </source>
</evidence>
<name>A0A5A7MTJ1_9PROT</name>
<comment type="caution">
    <text evidence="11">The sequence shown here is derived from an EMBL/GenBank/DDBJ whole genome shotgun (WGS) entry which is preliminary data.</text>
</comment>
<evidence type="ECO:0000256" key="6">
    <source>
        <dbReference type="ARBA" id="ARBA00022989"/>
    </source>
</evidence>
<keyword evidence="6 10" id="KW-1133">Transmembrane helix</keyword>